<accession>C8XG01</accession>
<dbReference type="KEGG" id="nml:Namu_1722"/>
<dbReference type="HOGENOM" id="CLU_2539044_0_0_11"/>
<dbReference type="InParanoid" id="C8XG01"/>
<protein>
    <submittedName>
        <fullName evidence="1">Uncharacterized protein</fullName>
    </submittedName>
</protein>
<dbReference type="eggNOG" id="ENOG5033D6H">
    <property type="taxonomic scope" value="Bacteria"/>
</dbReference>
<dbReference type="AlphaFoldDB" id="C8XG01"/>
<evidence type="ECO:0000313" key="2">
    <source>
        <dbReference type="Proteomes" id="UP000002218"/>
    </source>
</evidence>
<keyword evidence="2" id="KW-1185">Reference proteome</keyword>
<dbReference type="EMBL" id="CP001737">
    <property type="protein sequence ID" value="ACV78112.1"/>
    <property type="molecule type" value="Genomic_DNA"/>
</dbReference>
<evidence type="ECO:0000313" key="1">
    <source>
        <dbReference type="EMBL" id="ACV78112.1"/>
    </source>
</evidence>
<name>C8XG01_NAKMY</name>
<gene>
    <name evidence="1" type="ordered locus">Namu_1722</name>
</gene>
<dbReference type="Proteomes" id="UP000002218">
    <property type="component" value="Chromosome"/>
</dbReference>
<proteinExistence type="predicted"/>
<sequence length="83" mass="8840">MIDRPDLTQATPDELAELAEAVVAELARRADPDAFAHLLRMTGVVGQGVGVAARSIAERGSWAGVADLAGTSRQAAWERWRSP</sequence>
<reference evidence="1 2" key="2">
    <citation type="journal article" date="2010" name="Stand. Genomic Sci.">
        <title>Complete genome sequence of Nakamurella multipartita type strain (Y-104).</title>
        <authorList>
            <person name="Tice H."/>
            <person name="Mayilraj S."/>
            <person name="Sims D."/>
            <person name="Lapidus A."/>
            <person name="Nolan M."/>
            <person name="Lucas S."/>
            <person name="Glavina Del Rio T."/>
            <person name="Copeland A."/>
            <person name="Cheng J.F."/>
            <person name="Meincke L."/>
            <person name="Bruce D."/>
            <person name="Goodwin L."/>
            <person name="Pitluck S."/>
            <person name="Ivanova N."/>
            <person name="Mavromatis K."/>
            <person name="Ovchinnikova G."/>
            <person name="Pati A."/>
            <person name="Chen A."/>
            <person name="Palaniappan K."/>
            <person name="Land M."/>
            <person name="Hauser L."/>
            <person name="Chang Y.J."/>
            <person name="Jeffries C.D."/>
            <person name="Detter J.C."/>
            <person name="Brettin T."/>
            <person name="Rohde M."/>
            <person name="Goker M."/>
            <person name="Bristow J."/>
            <person name="Eisen J.A."/>
            <person name="Markowitz V."/>
            <person name="Hugenholtz P."/>
            <person name="Kyrpides N.C."/>
            <person name="Klenk H.P."/>
            <person name="Chen F."/>
        </authorList>
    </citation>
    <scope>NUCLEOTIDE SEQUENCE [LARGE SCALE GENOMIC DNA]</scope>
    <source>
        <strain evidence="2">ATCC 700099 / DSM 44233 / CIP 104796 / JCM 9543 / NBRC 105858 / Y-104</strain>
    </source>
</reference>
<reference evidence="2" key="1">
    <citation type="submission" date="2009-09" db="EMBL/GenBank/DDBJ databases">
        <title>The complete genome of Nakamurella multipartita DSM 44233.</title>
        <authorList>
            <consortium name="US DOE Joint Genome Institute (JGI-PGF)"/>
            <person name="Lucas S."/>
            <person name="Copeland A."/>
            <person name="Lapidus A."/>
            <person name="Glavina del Rio T."/>
            <person name="Dalin E."/>
            <person name="Tice H."/>
            <person name="Bruce D."/>
            <person name="Goodwin L."/>
            <person name="Pitluck S."/>
            <person name="Kyrpides N."/>
            <person name="Mavromatis K."/>
            <person name="Ivanova N."/>
            <person name="Ovchinnikova G."/>
            <person name="Sims D."/>
            <person name="Meincke L."/>
            <person name="Brettin T."/>
            <person name="Detter J.C."/>
            <person name="Han C."/>
            <person name="Larimer F."/>
            <person name="Land M."/>
            <person name="Hauser L."/>
            <person name="Markowitz V."/>
            <person name="Cheng J.-F."/>
            <person name="Hugenholtz P."/>
            <person name="Woyke T."/>
            <person name="Wu D."/>
            <person name="Klenk H.-P."/>
            <person name="Eisen J.A."/>
        </authorList>
    </citation>
    <scope>NUCLEOTIDE SEQUENCE [LARGE SCALE GENOMIC DNA]</scope>
    <source>
        <strain evidence="2">ATCC 700099 / DSM 44233 / CIP 104796 / JCM 9543 / NBRC 105858 / Y-104</strain>
    </source>
</reference>
<dbReference type="STRING" id="479431.Namu_1722"/>
<organism evidence="1 2">
    <name type="scientific">Nakamurella multipartita (strain ATCC 700099 / DSM 44233 / CIP 104796 / JCM 9543 / NBRC 105858 / Y-104)</name>
    <name type="common">Microsphaera multipartita</name>
    <dbReference type="NCBI Taxonomy" id="479431"/>
    <lineage>
        <taxon>Bacteria</taxon>
        <taxon>Bacillati</taxon>
        <taxon>Actinomycetota</taxon>
        <taxon>Actinomycetes</taxon>
        <taxon>Nakamurellales</taxon>
        <taxon>Nakamurellaceae</taxon>
        <taxon>Nakamurella</taxon>
    </lineage>
</organism>